<dbReference type="AlphaFoldDB" id="T1H341"/>
<reference evidence="2" key="1">
    <citation type="submission" date="2013-02" db="EMBL/GenBank/DDBJ databases">
        <authorList>
            <person name="Hughes D."/>
        </authorList>
    </citation>
    <scope>NUCLEOTIDE SEQUENCE</scope>
    <source>
        <strain>Durham</strain>
        <strain evidence="2">NC isolate 2 -- Noor lab</strain>
    </source>
</reference>
<protein>
    <submittedName>
        <fullName evidence="1">Uncharacterized protein</fullName>
    </submittedName>
</protein>
<evidence type="ECO:0000313" key="2">
    <source>
        <dbReference type="Proteomes" id="UP000015102"/>
    </source>
</evidence>
<proteinExistence type="predicted"/>
<sequence>MQISSSIHDPDRSCRVSCQDEILRHRYYFVVGSYGFFPLGTKCSHHQERYCINGKCLEFGDDDVPLTETLRISSAESPDSKVGANNTDDIWLWSLRYDGYKDL</sequence>
<dbReference type="EMBL" id="CAQQ02135714">
    <property type="status" value="NOT_ANNOTATED_CDS"/>
    <property type="molecule type" value="Genomic_DNA"/>
</dbReference>
<dbReference type="HOGENOM" id="CLU_2266814_0_0_1"/>
<dbReference type="EMBL" id="CAQQ02135713">
    <property type="status" value="NOT_ANNOTATED_CDS"/>
    <property type="molecule type" value="Genomic_DNA"/>
</dbReference>
<dbReference type="EnsemblMetazoa" id="MESCA010654-RA">
    <property type="protein sequence ID" value="MESCA010654-PA"/>
    <property type="gene ID" value="MESCA010654"/>
</dbReference>
<accession>T1H341</accession>
<reference evidence="1" key="2">
    <citation type="submission" date="2015-06" db="UniProtKB">
        <authorList>
            <consortium name="EnsemblMetazoa"/>
        </authorList>
    </citation>
    <scope>IDENTIFICATION</scope>
</reference>
<evidence type="ECO:0000313" key="1">
    <source>
        <dbReference type="EnsemblMetazoa" id="MESCA010654-PA"/>
    </source>
</evidence>
<dbReference type="STRING" id="36166.T1H341"/>
<dbReference type="Proteomes" id="UP000015102">
    <property type="component" value="Unassembled WGS sequence"/>
</dbReference>
<organism evidence="1 2">
    <name type="scientific">Megaselia scalaris</name>
    <name type="common">Humpbacked fly</name>
    <name type="synonym">Phora scalaris</name>
    <dbReference type="NCBI Taxonomy" id="36166"/>
    <lineage>
        <taxon>Eukaryota</taxon>
        <taxon>Metazoa</taxon>
        <taxon>Ecdysozoa</taxon>
        <taxon>Arthropoda</taxon>
        <taxon>Hexapoda</taxon>
        <taxon>Insecta</taxon>
        <taxon>Pterygota</taxon>
        <taxon>Neoptera</taxon>
        <taxon>Endopterygota</taxon>
        <taxon>Diptera</taxon>
        <taxon>Brachycera</taxon>
        <taxon>Muscomorpha</taxon>
        <taxon>Platypezoidea</taxon>
        <taxon>Phoridae</taxon>
        <taxon>Megaseliini</taxon>
        <taxon>Megaselia</taxon>
    </lineage>
</organism>
<keyword evidence="2" id="KW-1185">Reference proteome</keyword>
<name>T1H341_MEGSC</name>